<proteinExistence type="predicted"/>
<dbReference type="InParanoid" id="G7YJ24"/>
<keyword evidence="2" id="KW-1185">Reference proteome</keyword>
<reference key="2">
    <citation type="submission" date="2011-10" db="EMBL/GenBank/DDBJ databases">
        <title>The genome and transcriptome sequence of Clonorchis sinensis provide insights into the carcinogenic liver fluke.</title>
        <authorList>
            <person name="Wang X."/>
            <person name="Huang Y."/>
            <person name="Chen W."/>
            <person name="Liu H."/>
            <person name="Guo L."/>
            <person name="Chen Y."/>
            <person name="Luo F."/>
            <person name="Zhou W."/>
            <person name="Sun J."/>
            <person name="Mao Q."/>
            <person name="Liang P."/>
            <person name="Zhou C."/>
            <person name="Tian Y."/>
            <person name="Men J."/>
            <person name="Lv X."/>
            <person name="Huang L."/>
            <person name="Zhou J."/>
            <person name="Hu Y."/>
            <person name="Li R."/>
            <person name="Zhang F."/>
            <person name="Lei H."/>
            <person name="Li X."/>
            <person name="Hu X."/>
            <person name="Liang C."/>
            <person name="Xu J."/>
            <person name="Wu Z."/>
            <person name="Yu X."/>
        </authorList>
    </citation>
    <scope>NUCLEOTIDE SEQUENCE</scope>
    <source>
        <strain>Henan</strain>
    </source>
</reference>
<evidence type="ECO:0000313" key="1">
    <source>
        <dbReference type="EMBL" id="GAA52957.1"/>
    </source>
</evidence>
<protein>
    <submittedName>
        <fullName evidence="1">Uncharacterized protein</fullName>
    </submittedName>
</protein>
<gene>
    <name evidence="1" type="ORF">CLF_109218</name>
</gene>
<dbReference type="Proteomes" id="UP000008909">
    <property type="component" value="Unassembled WGS sequence"/>
</dbReference>
<sequence length="176" mass="19930">MTVLVNHARTTDNRNLGACTEVYWISLRKTFGIPTTKCDGVPVRSCVHTLVHHEFVTYTLRNASPEFRSHLDVDKLSRPACFSLGLPQLRREFLKERQSCREIYSTLRHKTGEMQILTVSGAFSVNRPAECTIISTSVTCMYVVYQQCTGTPDTLSGLFSFDLSLKRKHELAKISL</sequence>
<evidence type="ECO:0000313" key="2">
    <source>
        <dbReference type="Proteomes" id="UP000008909"/>
    </source>
</evidence>
<dbReference type="EMBL" id="DF143387">
    <property type="protein sequence ID" value="GAA52957.1"/>
    <property type="molecule type" value="Genomic_DNA"/>
</dbReference>
<organism evidence="1 2">
    <name type="scientific">Clonorchis sinensis</name>
    <name type="common">Chinese liver fluke</name>
    <dbReference type="NCBI Taxonomy" id="79923"/>
    <lineage>
        <taxon>Eukaryota</taxon>
        <taxon>Metazoa</taxon>
        <taxon>Spiralia</taxon>
        <taxon>Lophotrochozoa</taxon>
        <taxon>Platyhelminthes</taxon>
        <taxon>Trematoda</taxon>
        <taxon>Digenea</taxon>
        <taxon>Opisthorchiida</taxon>
        <taxon>Opisthorchiata</taxon>
        <taxon>Opisthorchiidae</taxon>
        <taxon>Clonorchis</taxon>
    </lineage>
</organism>
<name>G7YJ24_CLOSI</name>
<accession>G7YJ24</accession>
<dbReference type="AlphaFoldDB" id="G7YJ24"/>
<reference evidence="1" key="1">
    <citation type="journal article" date="2011" name="Genome Biol.">
        <title>The draft genome of the carcinogenic human liver fluke Clonorchis sinensis.</title>
        <authorList>
            <person name="Wang X."/>
            <person name="Chen W."/>
            <person name="Huang Y."/>
            <person name="Sun J."/>
            <person name="Men J."/>
            <person name="Liu H."/>
            <person name="Luo F."/>
            <person name="Guo L."/>
            <person name="Lv X."/>
            <person name="Deng C."/>
            <person name="Zhou C."/>
            <person name="Fan Y."/>
            <person name="Li X."/>
            <person name="Huang L."/>
            <person name="Hu Y."/>
            <person name="Liang C."/>
            <person name="Hu X."/>
            <person name="Xu J."/>
            <person name="Yu X."/>
        </authorList>
    </citation>
    <scope>NUCLEOTIDE SEQUENCE [LARGE SCALE GENOMIC DNA]</scope>
    <source>
        <strain evidence="1">Henan</strain>
    </source>
</reference>